<evidence type="ECO:0000313" key="2">
    <source>
        <dbReference type="EMBL" id="MET3652722.1"/>
    </source>
</evidence>
<name>A0ABV2JV65_9GAMM</name>
<accession>A0ABV2JV65</accession>
<dbReference type="Proteomes" id="UP001549184">
    <property type="component" value="Unassembled WGS sequence"/>
</dbReference>
<dbReference type="RefSeq" id="WP_354014113.1">
    <property type="nucleotide sequence ID" value="NZ_JBEPMU010000003.1"/>
</dbReference>
<proteinExistence type="predicted"/>
<sequence>MSSFRRCARARALLFASMYLLASTGMAQTGAQVLIPEDYYSQIQRAQNRVTSEDGQFGDRTDVSTGYTRFEHTVVSLPGNNSLPVEVTYIYTPYENYGYFYRVELARPYVSGVFSIRTGWVAERPDCTKYIR</sequence>
<dbReference type="EMBL" id="JBEPMU010000003">
    <property type="protein sequence ID" value="MET3652722.1"/>
    <property type="molecule type" value="Genomic_DNA"/>
</dbReference>
<organism evidence="2 3">
    <name type="scientific">Dyella japonica</name>
    <dbReference type="NCBI Taxonomy" id="231455"/>
    <lineage>
        <taxon>Bacteria</taxon>
        <taxon>Pseudomonadati</taxon>
        <taxon>Pseudomonadota</taxon>
        <taxon>Gammaproteobacteria</taxon>
        <taxon>Lysobacterales</taxon>
        <taxon>Rhodanobacteraceae</taxon>
        <taxon>Dyella</taxon>
    </lineage>
</organism>
<gene>
    <name evidence="2" type="ORF">ABIC75_002454</name>
</gene>
<feature type="chain" id="PRO_5046200297" evidence="1">
    <location>
        <begin position="23"/>
        <end position="132"/>
    </location>
</feature>
<keyword evidence="3" id="KW-1185">Reference proteome</keyword>
<feature type="signal peptide" evidence="1">
    <location>
        <begin position="1"/>
        <end position="22"/>
    </location>
</feature>
<evidence type="ECO:0000313" key="3">
    <source>
        <dbReference type="Proteomes" id="UP001549184"/>
    </source>
</evidence>
<comment type="caution">
    <text evidence="2">The sequence shown here is derived from an EMBL/GenBank/DDBJ whole genome shotgun (WGS) entry which is preliminary data.</text>
</comment>
<reference evidence="2 3" key="1">
    <citation type="submission" date="2024-06" db="EMBL/GenBank/DDBJ databases">
        <title>Sorghum-associated microbial communities from plants grown in Nebraska, USA.</title>
        <authorList>
            <person name="Schachtman D."/>
        </authorList>
    </citation>
    <scope>NUCLEOTIDE SEQUENCE [LARGE SCALE GENOMIC DNA]</scope>
    <source>
        <strain evidence="2 3">1073</strain>
    </source>
</reference>
<protein>
    <submittedName>
        <fullName evidence="2">Uncharacterized protein</fullName>
    </submittedName>
</protein>
<keyword evidence="1" id="KW-0732">Signal</keyword>
<evidence type="ECO:0000256" key="1">
    <source>
        <dbReference type="SAM" id="SignalP"/>
    </source>
</evidence>